<dbReference type="PROSITE" id="PS50883">
    <property type="entry name" value="EAL"/>
    <property type="match status" value="1"/>
</dbReference>
<evidence type="ECO:0000259" key="3">
    <source>
        <dbReference type="PROSITE" id="PS50887"/>
    </source>
</evidence>
<dbReference type="InterPro" id="IPR001633">
    <property type="entry name" value="EAL_dom"/>
</dbReference>
<dbReference type="SUPFAM" id="SSF141868">
    <property type="entry name" value="EAL domain-like"/>
    <property type="match status" value="1"/>
</dbReference>
<dbReference type="Gene3D" id="3.20.20.450">
    <property type="entry name" value="EAL domain"/>
    <property type="match status" value="1"/>
</dbReference>
<dbReference type="Pfam" id="PF00563">
    <property type="entry name" value="EAL"/>
    <property type="match status" value="1"/>
</dbReference>
<keyword evidence="1" id="KW-1133">Transmembrane helix</keyword>
<evidence type="ECO:0000313" key="5">
    <source>
        <dbReference type="Proteomes" id="UP000317747"/>
    </source>
</evidence>
<evidence type="ECO:0000313" key="4">
    <source>
        <dbReference type="EMBL" id="TPV42058.1"/>
    </source>
</evidence>
<dbReference type="AlphaFoldDB" id="A0A506Q9T2"/>
<dbReference type="RefSeq" id="WP_140917066.1">
    <property type="nucleotide sequence ID" value="NZ_CP071405.1"/>
</dbReference>
<dbReference type="InterPro" id="IPR029787">
    <property type="entry name" value="Nucleotide_cyclase"/>
</dbReference>
<dbReference type="PANTHER" id="PTHR33121:SF79">
    <property type="entry name" value="CYCLIC DI-GMP PHOSPHODIESTERASE PDED-RELATED"/>
    <property type="match status" value="1"/>
</dbReference>
<name>A0A506Q9T2_9GAMM</name>
<dbReference type="PANTHER" id="PTHR33121">
    <property type="entry name" value="CYCLIC DI-GMP PHOSPHODIESTERASE PDEF"/>
    <property type="match status" value="1"/>
</dbReference>
<dbReference type="SMART" id="SM00267">
    <property type="entry name" value="GGDEF"/>
    <property type="match status" value="1"/>
</dbReference>
<keyword evidence="1" id="KW-0472">Membrane</keyword>
<dbReference type="NCBIfam" id="TIGR00254">
    <property type="entry name" value="GGDEF"/>
    <property type="match status" value="1"/>
</dbReference>
<protein>
    <submittedName>
        <fullName evidence="4">Bifunctional diguanylate cyclase/phosphodiesterase</fullName>
    </submittedName>
</protein>
<feature type="transmembrane region" description="Helical" evidence="1">
    <location>
        <begin position="5"/>
        <end position="23"/>
    </location>
</feature>
<dbReference type="InterPro" id="IPR035919">
    <property type="entry name" value="EAL_sf"/>
</dbReference>
<keyword evidence="5" id="KW-1185">Reference proteome</keyword>
<dbReference type="SUPFAM" id="SSF55073">
    <property type="entry name" value="Nucleotide cyclase"/>
    <property type="match status" value="1"/>
</dbReference>
<evidence type="ECO:0000256" key="1">
    <source>
        <dbReference type="SAM" id="Phobius"/>
    </source>
</evidence>
<dbReference type="InterPro" id="IPR043128">
    <property type="entry name" value="Rev_trsase/Diguanyl_cyclase"/>
</dbReference>
<reference evidence="4 5" key="1">
    <citation type="submission" date="2019-06" db="EMBL/GenBank/DDBJ databases">
        <title>Taxogenomics and systematics of the genus Pantoea.</title>
        <authorList>
            <person name="Tambong J.T."/>
        </authorList>
    </citation>
    <scope>NUCLEOTIDE SEQUENCE [LARGE SCALE GENOMIC DNA]</scope>
    <source>
        <strain evidence="4 5">LMG 24200</strain>
    </source>
</reference>
<evidence type="ECO:0000259" key="2">
    <source>
        <dbReference type="PROSITE" id="PS50883"/>
    </source>
</evidence>
<gene>
    <name evidence="4" type="ORF">FJW01_09805</name>
</gene>
<sequence length="523" mass="56366">MRLKLFWLAVLNIATIILLSTLWEFGLEGWLCRLLGLGYDSNFETSERLRFILTSSMFALLAMIIPALLIASLIRKTLNAKKNALRLAGTDALTGVMNRRSFSAHLAALDAGGTPYTLTLLDINDFKNINDLNGHLQGDSTLIALASLLTVFAGTASEVFRIGGDEFALVTAHSTPEQASAAAETLCQRASAIRTGPHSCLSLSAGIASSACTAQADVVRAADLALHEAKRNKPRHLAQFSPDMEQRFRQRERMEQEVVAAVSGHAIVPFLQPLVSLRTGNITGFEILARWITASGQSVSPAEFLPVVERLGLMDSLTVALLQDAVSATRAWPAGLCLSLNITPEQLLRPALTTCLARIMQHAGPVMLELEITEQNVMAISDDARQAIHLLRSDGIGVVLDDFGTGYSNLSALLGLGITKIKIDQSFVAGIVNGVEQRKVVEMLLMLCQGLNVVITAEGIEDVATLRWLRKRGCDYGQGYLFSRPVPAGQATTLLASANMEELMQESVAVSLVRSPGERPPAA</sequence>
<dbReference type="SMART" id="SM00052">
    <property type="entry name" value="EAL"/>
    <property type="match status" value="1"/>
</dbReference>
<feature type="domain" description="GGDEF" evidence="3">
    <location>
        <begin position="114"/>
        <end position="242"/>
    </location>
</feature>
<feature type="transmembrane region" description="Helical" evidence="1">
    <location>
        <begin position="51"/>
        <end position="74"/>
    </location>
</feature>
<dbReference type="CDD" id="cd01948">
    <property type="entry name" value="EAL"/>
    <property type="match status" value="1"/>
</dbReference>
<dbReference type="PROSITE" id="PS50887">
    <property type="entry name" value="GGDEF"/>
    <property type="match status" value="1"/>
</dbReference>
<dbReference type="OrthoDB" id="9804951at2"/>
<dbReference type="Pfam" id="PF00990">
    <property type="entry name" value="GGDEF"/>
    <property type="match status" value="1"/>
</dbReference>
<comment type="caution">
    <text evidence="4">The sequence shown here is derived from an EMBL/GenBank/DDBJ whole genome shotgun (WGS) entry which is preliminary data.</text>
</comment>
<keyword evidence="1" id="KW-0812">Transmembrane</keyword>
<dbReference type="EMBL" id="VHJA01000054">
    <property type="protein sequence ID" value="TPV42058.1"/>
    <property type="molecule type" value="Genomic_DNA"/>
</dbReference>
<dbReference type="InterPro" id="IPR000160">
    <property type="entry name" value="GGDEF_dom"/>
</dbReference>
<dbReference type="GO" id="GO:0071111">
    <property type="term" value="F:cyclic-guanylate-specific phosphodiesterase activity"/>
    <property type="evidence" value="ECO:0007669"/>
    <property type="project" value="InterPro"/>
</dbReference>
<organism evidence="4 5">
    <name type="scientific">Pantoea deleyi</name>
    <dbReference type="NCBI Taxonomy" id="470932"/>
    <lineage>
        <taxon>Bacteria</taxon>
        <taxon>Pseudomonadati</taxon>
        <taxon>Pseudomonadota</taxon>
        <taxon>Gammaproteobacteria</taxon>
        <taxon>Enterobacterales</taxon>
        <taxon>Erwiniaceae</taxon>
        <taxon>Pantoea</taxon>
    </lineage>
</organism>
<feature type="domain" description="EAL" evidence="2">
    <location>
        <begin position="251"/>
        <end position="499"/>
    </location>
</feature>
<dbReference type="Proteomes" id="UP000317747">
    <property type="component" value="Unassembled WGS sequence"/>
</dbReference>
<proteinExistence type="predicted"/>
<accession>A0A506Q9T2</accession>
<dbReference type="CDD" id="cd01949">
    <property type="entry name" value="GGDEF"/>
    <property type="match status" value="1"/>
</dbReference>
<dbReference type="InterPro" id="IPR050706">
    <property type="entry name" value="Cyclic-di-GMP_PDE-like"/>
</dbReference>
<dbReference type="Gene3D" id="3.30.70.270">
    <property type="match status" value="1"/>
</dbReference>